<dbReference type="OrthoDB" id="9914870at2"/>
<evidence type="ECO:0000313" key="2">
    <source>
        <dbReference type="Proteomes" id="UP000238071"/>
    </source>
</evidence>
<gene>
    <name evidence="1" type="ORF">B0F88_103107</name>
</gene>
<dbReference type="GO" id="GO:0019068">
    <property type="term" value="P:virion assembly"/>
    <property type="evidence" value="ECO:0007669"/>
    <property type="project" value="InterPro"/>
</dbReference>
<sequence length="121" mass="12686">MSFATAFASADAVIMSALGDDIVLTPPVGAALPVKCVLASRPGKNNQDGYSWLDNIIAKVDVYSVIVEVLDNDVPGICKGWSALYFGKIYDVSEALPKGDGVLVVILNQPGNTTATANGWK</sequence>
<keyword evidence="2" id="KW-1185">Reference proteome</keyword>
<dbReference type="InterPro" id="IPR053734">
    <property type="entry name" value="Phage_Head-Tail_Connect_sf"/>
</dbReference>
<accession>A0A2S6H5D6</accession>
<dbReference type="AlphaFoldDB" id="A0A2S6H5D6"/>
<dbReference type="InterPro" id="IPR008018">
    <property type="entry name" value="Phage_tail_attach_FII"/>
</dbReference>
<dbReference type="RefSeq" id="WP_104422771.1">
    <property type="nucleotide sequence ID" value="NZ_PTIY01000003.1"/>
</dbReference>
<dbReference type="Proteomes" id="UP000238071">
    <property type="component" value="Unassembled WGS sequence"/>
</dbReference>
<dbReference type="Pfam" id="PF05354">
    <property type="entry name" value="Phage_attach"/>
    <property type="match status" value="1"/>
</dbReference>
<reference evidence="1 2" key="1">
    <citation type="submission" date="2018-02" db="EMBL/GenBank/DDBJ databases">
        <title>Subsurface microbial communities from deep shales in Ohio and West Virginia, USA.</title>
        <authorList>
            <person name="Wrighton K."/>
        </authorList>
    </citation>
    <scope>NUCLEOTIDE SEQUENCE [LARGE SCALE GENOMIC DNA]</scope>
    <source>
        <strain evidence="1 2">OWC-G53F</strain>
    </source>
</reference>
<dbReference type="EMBL" id="PTIY01000003">
    <property type="protein sequence ID" value="PPK72674.1"/>
    <property type="molecule type" value="Genomic_DNA"/>
</dbReference>
<protein>
    <submittedName>
        <fullName evidence="1">Uncharacterized protein</fullName>
    </submittedName>
</protein>
<evidence type="ECO:0000313" key="1">
    <source>
        <dbReference type="EMBL" id="PPK72674.1"/>
    </source>
</evidence>
<proteinExistence type="predicted"/>
<organism evidence="1 2">
    <name type="scientific">Methylobacter tundripaludum</name>
    <dbReference type="NCBI Taxonomy" id="173365"/>
    <lineage>
        <taxon>Bacteria</taxon>
        <taxon>Pseudomonadati</taxon>
        <taxon>Pseudomonadota</taxon>
        <taxon>Gammaproteobacteria</taxon>
        <taxon>Methylococcales</taxon>
        <taxon>Methylococcaceae</taxon>
        <taxon>Methylobacter</taxon>
    </lineage>
</organism>
<comment type="caution">
    <text evidence="1">The sequence shown here is derived from an EMBL/GenBank/DDBJ whole genome shotgun (WGS) entry which is preliminary data.</text>
</comment>
<name>A0A2S6H5D6_9GAMM</name>
<dbReference type="Gene3D" id="2.40.10.180">
    <property type="entry name" value="Phage tail proteins"/>
    <property type="match status" value="1"/>
</dbReference>